<feature type="transmembrane region" description="Helical" evidence="1">
    <location>
        <begin position="77"/>
        <end position="95"/>
    </location>
</feature>
<dbReference type="PANTHER" id="PTHR42241">
    <property type="entry name" value="HYPOTHETICAL MEMBRANE PROTEIN, CONSERVED, DUF998 FAMILY"/>
    <property type="match status" value="1"/>
</dbReference>
<dbReference type="Pfam" id="PF06197">
    <property type="entry name" value="DUF998"/>
    <property type="match status" value="1"/>
</dbReference>
<dbReference type="RefSeq" id="WP_125740939.1">
    <property type="nucleotide sequence ID" value="NZ_RCOR01000015.1"/>
</dbReference>
<reference evidence="2 3" key="1">
    <citation type="submission" date="2018-10" db="EMBL/GenBank/DDBJ databases">
        <title>Co-occurring genomic capacity for anaerobic methane metabolism and dissimilatory sulfite reduction discovered in the Korarchaeota.</title>
        <authorList>
            <person name="Mckay L.J."/>
            <person name="Dlakic M."/>
            <person name="Fields M.W."/>
            <person name="Delmont T.O."/>
            <person name="Eren A.M."/>
            <person name="Jay Z.J."/>
            <person name="Klingelsmith K.B."/>
            <person name="Rusch D.B."/>
            <person name="Inskeep W.P."/>
        </authorList>
    </citation>
    <scope>NUCLEOTIDE SEQUENCE [LARGE SCALE GENOMIC DNA]</scope>
    <source>
        <strain evidence="2 3">WS</strain>
    </source>
</reference>
<accession>A0A429G809</accession>
<feature type="transmembrane region" description="Helical" evidence="1">
    <location>
        <begin position="101"/>
        <end position="122"/>
    </location>
</feature>
<dbReference type="AlphaFoldDB" id="A0A429G809"/>
<keyword evidence="1" id="KW-1133">Transmembrane helix</keyword>
<dbReference type="PANTHER" id="PTHR42241:SF2">
    <property type="entry name" value="HYPOTHETICAL MEMBRANE PROTEIN, CONSERVED, DUF998 FAMILY"/>
    <property type="match status" value="1"/>
</dbReference>
<sequence>MKRGATLLGALAIIVPLFSIFLSIYLSPWFRWEENALSDLGHASRSGVAPIFNIGLVTGGLLFMIFSIMYMRGKYPLTSKLMIIASYFLILIGTFDEIYGFLHFLVSLIFFIMLAFAALAFSYESKKSYPILVTLIIGISWALNMSGIWKCGAAVPEMISVLATLVWFTDALRNLRRSSWG</sequence>
<dbReference type="Proteomes" id="UP000278149">
    <property type="component" value="Unassembled WGS sequence"/>
</dbReference>
<comment type="caution">
    <text evidence="2">The sequence shown here is derived from an EMBL/GenBank/DDBJ whole genome shotgun (WGS) entry which is preliminary data.</text>
</comment>
<evidence type="ECO:0000313" key="3">
    <source>
        <dbReference type="Proteomes" id="UP000278149"/>
    </source>
</evidence>
<evidence type="ECO:0000256" key="1">
    <source>
        <dbReference type="SAM" id="Phobius"/>
    </source>
</evidence>
<feature type="transmembrane region" description="Helical" evidence="1">
    <location>
        <begin position="7"/>
        <end position="27"/>
    </location>
</feature>
<feature type="transmembrane region" description="Helical" evidence="1">
    <location>
        <begin position="47"/>
        <end position="70"/>
    </location>
</feature>
<dbReference type="InterPro" id="IPR009339">
    <property type="entry name" value="DUF998"/>
</dbReference>
<keyword evidence="1" id="KW-0472">Membrane</keyword>
<evidence type="ECO:0000313" key="2">
    <source>
        <dbReference type="EMBL" id="RSN69925.1"/>
    </source>
</evidence>
<organism evidence="2 3">
    <name type="scientific">Candidatus Korarchaeum cryptofilum</name>
    <dbReference type="NCBI Taxonomy" id="498846"/>
    <lineage>
        <taxon>Archaea</taxon>
        <taxon>Thermoproteota</taxon>
        <taxon>Candidatus Korarchaeia</taxon>
        <taxon>Candidatus Korarchaeales</taxon>
        <taxon>Candidatus Korarchaeaceae</taxon>
        <taxon>Candidatus Korarchaeum</taxon>
    </lineage>
</organism>
<proteinExistence type="predicted"/>
<feature type="transmembrane region" description="Helical" evidence="1">
    <location>
        <begin position="155"/>
        <end position="172"/>
    </location>
</feature>
<name>A0A429G809_9CREN</name>
<gene>
    <name evidence="2" type="ORF">D9Q81_02185</name>
</gene>
<dbReference type="EMBL" id="RCOR01000015">
    <property type="protein sequence ID" value="RSN69925.1"/>
    <property type="molecule type" value="Genomic_DNA"/>
</dbReference>
<protein>
    <submittedName>
        <fullName evidence="2">DUF998 domain-containing protein</fullName>
    </submittedName>
</protein>
<feature type="transmembrane region" description="Helical" evidence="1">
    <location>
        <begin position="129"/>
        <end position="149"/>
    </location>
</feature>
<keyword evidence="1" id="KW-0812">Transmembrane</keyword>